<evidence type="ECO:0000313" key="1">
    <source>
        <dbReference type="EMBL" id="CAB9515076.1"/>
    </source>
</evidence>
<dbReference type="AlphaFoldDB" id="A0A9N8E5G8"/>
<dbReference type="Gene3D" id="3.10.450.50">
    <property type="match status" value="1"/>
</dbReference>
<dbReference type="InterPro" id="IPR024525">
    <property type="entry name" value="DUF3804"/>
</dbReference>
<dbReference type="InterPro" id="IPR032710">
    <property type="entry name" value="NTF2-like_dom_sf"/>
</dbReference>
<gene>
    <name evidence="1" type="ORF">SEMRO_693_G188200.1</name>
</gene>
<dbReference type="Proteomes" id="UP001153069">
    <property type="component" value="Unassembled WGS sequence"/>
</dbReference>
<dbReference type="SUPFAM" id="SSF54427">
    <property type="entry name" value="NTF2-like"/>
    <property type="match status" value="1"/>
</dbReference>
<protein>
    <recommendedName>
        <fullName evidence="3">SnoaL-like domain-containing protein</fullName>
    </recommendedName>
</protein>
<accession>A0A9N8E5G8</accession>
<comment type="caution">
    <text evidence="1">The sequence shown here is derived from an EMBL/GenBank/DDBJ whole genome shotgun (WGS) entry which is preliminary data.</text>
</comment>
<dbReference type="Pfam" id="PF12707">
    <property type="entry name" value="DUF3804"/>
    <property type="match status" value="1"/>
</dbReference>
<proteinExistence type="predicted"/>
<name>A0A9N8E5G8_9STRA</name>
<reference evidence="1" key="1">
    <citation type="submission" date="2020-06" db="EMBL/GenBank/DDBJ databases">
        <authorList>
            <consortium name="Plant Systems Biology data submission"/>
        </authorList>
    </citation>
    <scope>NUCLEOTIDE SEQUENCE</scope>
    <source>
        <strain evidence="1">D6</strain>
    </source>
</reference>
<keyword evidence="2" id="KW-1185">Reference proteome</keyword>
<organism evidence="1 2">
    <name type="scientific">Seminavis robusta</name>
    <dbReference type="NCBI Taxonomy" id="568900"/>
    <lineage>
        <taxon>Eukaryota</taxon>
        <taxon>Sar</taxon>
        <taxon>Stramenopiles</taxon>
        <taxon>Ochrophyta</taxon>
        <taxon>Bacillariophyta</taxon>
        <taxon>Bacillariophyceae</taxon>
        <taxon>Bacillariophycidae</taxon>
        <taxon>Naviculales</taxon>
        <taxon>Naviculaceae</taxon>
        <taxon>Seminavis</taxon>
    </lineage>
</organism>
<sequence length="167" mass="19231">MTVQTTQVLSESMTKVMTLNTTEEHGVKNRLESFYNDWMEMSFSNGKGFTEWWNQYFAKECPGIIRASGNPLSSQAWCKMISSDNVTYLDRKRNRIVSVDSCLIFADGKAAITVLTADMIFAYNDVKNEDRAKISLTWTKCEHDNQWRIVHFQRATGQPIPAQEEEQ</sequence>
<dbReference type="EMBL" id="CAICTM010000692">
    <property type="protein sequence ID" value="CAB9515076.1"/>
    <property type="molecule type" value="Genomic_DNA"/>
</dbReference>
<evidence type="ECO:0008006" key="3">
    <source>
        <dbReference type="Google" id="ProtNLM"/>
    </source>
</evidence>
<evidence type="ECO:0000313" key="2">
    <source>
        <dbReference type="Proteomes" id="UP001153069"/>
    </source>
</evidence>